<dbReference type="Proteomes" id="UP001140949">
    <property type="component" value="Unassembled WGS sequence"/>
</dbReference>
<reference evidence="4" key="2">
    <citation type="submission" date="2023-04" db="EMBL/GenBank/DDBJ databases">
        <authorList>
            <person name="Bruccoleri R.E."/>
            <person name="Oakeley E.J."/>
            <person name="Faust A.-M."/>
            <person name="Dessus-Babus S."/>
            <person name="Altorfer M."/>
            <person name="Burckhardt D."/>
            <person name="Oertli M."/>
            <person name="Naumann U."/>
            <person name="Petersen F."/>
            <person name="Wong J."/>
        </authorList>
    </citation>
    <scope>NUCLEOTIDE SEQUENCE</scope>
    <source>
        <strain evidence="4">GSM-AAB239-AS_SAM_17_03QT</strain>
        <tissue evidence="4">Leaf</tissue>
    </source>
</reference>
<dbReference type="PANTHER" id="PTHR33646:SF6">
    <property type="entry name" value="TRANSMEMBRANE PROTEIN"/>
    <property type="match status" value="1"/>
</dbReference>
<evidence type="ECO:0000256" key="1">
    <source>
        <dbReference type="SAM" id="MobiDB-lite"/>
    </source>
</evidence>
<feature type="domain" description="DUF6821" evidence="3">
    <location>
        <begin position="123"/>
        <end position="192"/>
    </location>
</feature>
<feature type="transmembrane region" description="Helical" evidence="2">
    <location>
        <begin position="121"/>
        <end position="141"/>
    </location>
</feature>
<feature type="region of interest" description="Disordered" evidence="1">
    <location>
        <begin position="1"/>
        <end position="99"/>
    </location>
</feature>
<dbReference type="InterPro" id="IPR049224">
    <property type="entry name" value="DUF6821"/>
</dbReference>
<gene>
    <name evidence="4" type="ORF">M6B38_380290</name>
</gene>
<keyword evidence="5" id="KW-1185">Reference proteome</keyword>
<feature type="compositionally biased region" description="Low complexity" evidence="1">
    <location>
        <begin position="64"/>
        <end position="81"/>
    </location>
</feature>
<name>A0AAX6G7P9_IRIPA</name>
<evidence type="ECO:0000256" key="2">
    <source>
        <dbReference type="SAM" id="Phobius"/>
    </source>
</evidence>
<feature type="compositionally biased region" description="Basic and acidic residues" evidence="1">
    <location>
        <begin position="1"/>
        <end position="13"/>
    </location>
</feature>
<dbReference type="Pfam" id="PF20705">
    <property type="entry name" value="DUF6821"/>
    <property type="match status" value="1"/>
</dbReference>
<proteinExistence type="predicted"/>
<reference evidence="4" key="1">
    <citation type="journal article" date="2023" name="GigaByte">
        <title>Genome assembly of the bearded iris, Iris pallida Lam.</title>
        <authorList>
            <person name="Bruccoleri R.E."/>
            <person name="Oakeley E.J."/>
            <person name="Faust A.M.E."/>
            <person name="Altorfer M."/>
            <person name="Dessus-Babus S."/>
            <person name="Burckhardt D."/>
            <person name="Oertli M."/>
            <person name="Naumann U."/>
            <person name="Petersen F."/>
            <person name="Wong J."/>
        </authorList>
    </citation>
    <scope>NUCLEOTIDE SEQUENCE</scope>
    <source>
        <strain evidence="4">GSM-AAB239-AS_SAM_17_03QT</strain>
    </source>
</reference>
<keyword evidence="2" id="KW-0812">Transmembrane</keyword>
<dbReference type="AlphaFoldDB" id="A0AAX6G7P9"/>
<accession>A0AAX6G7P9</accession>
<evidence type="ECO:0000313" key="4">
    <source>
        <dbReference type="EMBL" id="KAJ6824776.1"/>
    </source>
</evidence>
<evidence type="ECO:0000259" key="3">
    <source>
        <dbReference type="Pfam" id="PF20705"/>
    </source>
</evidence>
<protein>
    <recommendedName>
        <fullName evidence="3">DUF6821 domain-containing protein</fullName>
    </recommendedName>
</protein>
<dbReference type="EMBL" id="JANAVB010021799">
    <property type="protein sequence ID" value="KAJ6824776.1"/>
    <property type="molecule type" value="Genomic_DNA"/>
</dbReference>
<dbReference type="PANTHER" id="PTHR33646">
    <property type="entry name" value="GB|AAF00631.1"/>
    <property type="match status" value="1"/>
</dbReference>
<keyword evidence="2" id="KW-1133">Transmembrane helix</keyword>
<evidence type="ECO:0000313" key="5">
    <source>
        <dbReference type="Proteomes" id="UP001140949"/>
    </source>
</evidence>
<comment type="caution">
    <text evidence="4">The sequence shown here is derived from an EMBL/GenBank/DDBJ whole genome shotgun (WGS) entry which is preliminary data.</text>
</comment>
<sequence>MATPTHSHEHVDDWEILQNPDFVVEQHSVGDGGGSVVNSDYFSLDPAPSPPESVADSENPSWVEPPDSASDAASVTAAAAEPEPEAAAEEEKEGGGGTGERAWWKTALEIVRVYVLRVRPAWSVAAAAILGAVVLLGRRIYRMKHKSRSVPLRIAIDDKKVSQFMAGAARLNEVFSVVKRVPAVRPSLPAGGITSWPMLALR</sequence>
<feature type="compositionally biased region" description="Acidic residues" evidence="1">
    <location>
        <begin position="82"/>
        <end position="92"/>
    </location>
</feature>
<dbReference type="InterPro" id="IPR045883">
    <property type="entry name" value="At4g13530-like"/>
</dbReference>
<organism evidence="4 5">
    <name type="scientific">Iris pallida</name>
    <name type="common">Sweet iris</name>
    <dbReference type="NCBI Taxonomy" id="29817"/>
    <lineage>
        <taxon>Eukaryota</taxon>
        <taxon>Viridiplantae</taxon>
        <taxon>Streptophyta</taxon>
        <taxon>Embryophyta</taxon>
        <taxon>Tracheophyta</taxon>
        <taxon>Spermatophyta</taxon>
        <taxon>Magnoliopsida</taxon>
        <taxon>Liliopsida</taxon>
        <taxon>Asparagales</taxon>
        <taxon>Iridaceae</taxon>
        <taxon>Iridoideae</taxon>
        <taxon>Irideae</taxon>
        <taxon>Iris</taxon>
    </lineage>
</organism>
<keyword evidence="2" id="KW-0472">Membrane</keyword>